<dbReference type="OrthoDB" id="26681at2759"/>
<dbReference type="PANTHER" id="PTHR46866:SF1">
    <property type="entry name" value="GH12955P"/>
    <property type="match status" value="1"/>
</dbReference>
<dbReference type="Pfam" id="PF12894">
    <property type="entry name" value="ANAPC4_WD40"/>
    <property type="match status" value="1"/>
</dbReference>
<protein>
    <recommendedName>
        <fullName evidence="4">BEACH domain-containing protein</fullName>
    </recommendedName>
</protein>
<name>A0A2N1NFY5_9GLOM</name>
<dbReference type="PROSITE" id="PS50197">
    <property type="entry name" value="BEACH"/>
    <property type="match status" value="1"/>
</dbReference>
<dbReference type="InterPro" id="IPR011009">
    <property type="entry name" value="Kinase-like_dom_sf"/>
</dbReference>
<dbReference type="VEuPathDB" id="FungiDB:RhiirA1_418976"/>
<dbReference type="PROSITE" id="PS50082">
    <property type="entry name" value="WD_REPEATS_2"/>
    <property type="match status" value="2"/>
</dbReference>
<dbReference type="Gene3D" id="1.10.510.10">
    <property type="entry name" value="Transferase(Phosphotransferase) domain 1"/>
    <property type="match status" value="1"/>
</dbReference>
<dbReference type="Pfam" id="PF02138">
    <property type="entry name" value="Beach"/>
    <property type="match status" value="1"/>
</dbReference>
<dbReference type="SUPFAM" id="SSF81837">
    <property type="entry name" value="BEACH domain"/>
    <property type="match status" value="1"/>
</dbReference>
<dbReference type="PANTHER" id="PTHR46866">
    <property type="entry name" value="GH12955P"/>
    <property type="match status" value="1"/>
</dbReference>
<evidence type="ECO:0000256" key="2">
    <source>
        <dbReference type="PROSITE-ProRule" id="PRU00221"/>
    </source>
</evidence>
<feature type="domain" description="BEACH" evidence="4">
    <location>
        <begin position="344"/>
        <end position="604"/>
    </location>
</feature>
<evidence type="ECO:0000256" key="1">
    <source>
        <dbReference type="ARBA" id="ARBA00022574"/>
    </source>
</evidence>
<evidence type="ECO:0000256" key="3">
    <source>
        <dbReference type="SAM" id="MobiDB-lite"/>
    </source>
</evidence>
<dbReference type="VEuPathDB" id="FungiDB:FUN_023351"/>
<dbReference type="Gene3D" id="1.10.1540.10">
    <property type="entry name" value="BEACH domain"/>
    <property type="match status" value="1"/>
</dbReference>
<dbReference type="InterPro" id="IPR036322">
    <property type="entry name" value="WD40_repeat_dom_sf"/>
</dbReference>
<keyword evidence="1 2" id="KW-0853">WD repeat</keyword>
<reference evidence="5 6" key="2">
    <citation type="submission" date="2017-10" db="EMBL/GenBank/DDBJ databases">
        <title>Extensive intraspecific genome diversity in a model arbuscular mycorrhizal fungus.</title>
        <authorList>
            <person name="Chen E.C.H."/>
            <person name="Morin E."/>
            <person name="Baudet D."/>
            <person name="Noel J."/>
            <person name="Ndikumana S."/>
            <person name="Charron P."/>
            <person name="St-Onge C."/>
            <person name="Giorgi J."/>
            <person name="Grigoriev I.V."/>
            <person name="Roux C."/>
            <person name="Martin F.M."/>
            <person name="Corradi N."/>
        </authorList>
    </citation>
    <scope>NUCLEOTIDE SEQUENCE [LARGE SCALE GENOMIC DNA]</scope>
    <source>
        <strain evidence="5 6">C2</strain>
    </source>
</reference>
<dbReference type="EMBL" id="LLXL01000418">
    <property type="protein sequence ID" value="PKK72750.1"/>
    <property type="molecule type" value="Genomic_DNA"/>
</dbReference>
<dbReference type="SUPFAM" id="SSF56112">
    <property type="entry name" value="Protein kinase-like (PK-like)"/>
    <property type="match status" value="1"/>
</dbReference>
<feature type="compositionally biased region" description="Low complexity" evidence="3">
    <location>
        <begin position="66"/>
        <end position="81"/>
    </location>
</feature>
<dbReference type="InterPro" id="IPR001680">
    <property type="entry name" value="WD40_rpt"/>
</dbReference>
<dbReference type="InterPro" id="IPR036372">
    <property type="entry name" value="BEACH_dom_sf"/>
</dbReference>
<feature type="region of interest" description="Disordered" evidence="3">
    <location>
        <begin position="66"/>
        <end position="87"/>
    </location>
</feature>
<dbReference type="InterPro" id="IPR016024">
    <property type="entry name" value="ARM-type_fold"/>
</dbReference>
<organism evidence="5 6">
    <name type="scientific">Rhizophagus irregularis</name>
    <dbReference type="NCBI Taxonomy" id="588596"/>
    <lineage>
        <taxon>Eukaryota</taxon>
        <taxon>Fungi</taxon>
        <taxon>Fungi incertae sedis</taxon>
        <taxon>Mucoromycota</taxon>
        <taxon>Glomeromycotina</taxon>
        <taxon>Glomeromycetes</taxon>
        <taxon>Glomerales</taxon>
        <taxon>Glomeraceae</taxon>
        <taxon>Rhizophagus</taxon>
    </lineage>
</organism>
<gene>
    <name evidence="5" type="ORF">RhiirC2_742131</name>
</gene>
<dbReference type="PROSITE" id="PS50294">
    <property type="entry name" value="WD_REPEATS_REGION"/>
    <property type="match status" value="1"/>
</dbReference>
<dbReference type="GO" id="GO:0005524">
    <property type="term" value="F:ATP binding"/>
    <property type="evidence" value="ECO:0007669"/>
    <property type="project" value="InterPro"/>
</dbReference>
<reference evidence="5 6" key="1">
    <citation type="submission" date="2016-04" db="EMBL/GenBank/DDBJ databases">
        <title>Genome analyses suggest a sexual origin of heterokaryosis in a supposedly ancient asexual fungus.</title>
        <authorList>
            <person name="Ropars J."/>
            <person name="Sedzielewska K."/>
            <person name="Noel J."/>
            <person name="Charron P."/>
            <person name="Farinelli L."/>
            <person name="Marton T."/>
            <person name="Kruger M."/>
            <person name="Pelin A."/>
            <person name="Brachmann A."/>
            <person name="Corradi N."/>
        </authorList>
    </citation>
    <scope>NUCLEOTIDE SEQUENCE [LARGE SCALE GENOMIC DNA]</scope>
    <source>
        <strain evidence="5 6">C2</strain>
    </source>
</reference>
<dbReference type="InterPro" id="IPR000719">
    <property type="entry name" value="Prot_kinase_dom"/>
</dbReference>
<dbReference type="InterPro" id="IPR015943">
    <property type="entry name" value="WD40/YVTN_repeat-like_dom_sf"/>
</dbReference>
<dbReference type="InterPro" id="IPR024977">
    <property type="entry name" value="Apc4-like_WD40_dom"/>
</dbReference>
<dbReference type="InterPro" id="IPR000409">
    <property type="entry name" value="BEACH_dom"/>
</dbReference>
<evidence type="ECO:0000313" key="5">
    <source>
        <dbReference type="EMBL" id="PKK72750.1"/>
    </source>
</evidence>
<dbReference type="Pfam" id="PF00400">
    <property type="entry name" value="WD40"/>
    <property type="match status" value="2"/>
</dbReference>
<dbReference type="Pfam" id="PF00069">
    <property type="entry name" value="Pkinase"/>
    <property type="match status" value="1"/>
</dbReference>
<dbReference type="GO" id="GO:0004672">
    <property type="term" value="F:protein kinase activity"/>
    <property type="evidence" value="ECO:0007669"/>
    <property type="project" value="InterPro"/>
</dbReference>
<feature type="repeat" description="WD" evidence="2">
    <location>
        <begin position="1535"/>
        <end position="1569"/>
    </location>
</feature>
<evidence type="ECO:0000313" key="6">
    <source>
        <dbReference type="Proteomes" id="UP000233469"/>
    </source>
</evidence>
<comment type="caution">
    <text evidence="5">The sequence shown here is derived from an EMBL/GenBank/DDBJ whole genome shotgun (WGS) entry which is preliminary data.</text>
</comment>
<dbReference type="Proteomes" id="UP000233469">
    <property type="component" value="Unassembled WGS sequence"/>
</dbReference>
<dbReference type="VEuPathDB" id="FungiDB:RhiirFUN_001454"/>
<evidence type="ECO:0000259" key="4">
    <source>
        <dbReference type="PROSITE" id="PS50197"/>
    </source>
</evidence>
<accession>A0A2N1NFY5</accession>
<sequence>MVSIDKLTREELTTIIAQELHIDVAFPCFSVEEQTGATACCVVHKHWLATLKQAKFGETIQLKRYNNNNRSPLNSNNSDQSNTDDRQSSTTNVLVSVFLKHQVSDNRRPQLFSKFNSCDKNAPLHNFGEETEVPLRTFLKEQLEAKEISSFADIETHYYNYVPDKNSQNDDDLTDLNDFELQLARQKVFVKKFIEVLYPESAYFRIKSPHSEIDNGDILSMELLSDPDWSSDVPTTSPNLIDVFAVLESDRAFYFMAPYRGTTLQDLLKFSSGILNSNVKKLFILYQILKTIQKLHQKGVIHGGLRPSNIFVDENLWVTIAGFECSVPVCDDATSQCTQEIVLGNIPKEIQDDTLTMKWVRGDISNFDYIMSLNYLAGRRIGDPNFHPIFPWITDFTGLDISQNWRDFTKTKFRLNKGDEQLDFTFDGPVPHHITDILSDITYYVYLARKTPIPILCQYVRTKYEPNEYPSSLQRLFEWTPDECIPEFYTDPSIFTSIHPDMPDLQLPVWASSAEEFIRIHSEALESDYVSSNLNLWIDLTFGCKLSGEDAIEAKNVALPLINGHNSFMKHGITQLFSDLHPQKSVQKISKQHSLVYMNEDRTLLENYEIMSSKRRIPLKMIETDFKTTSETLTDFLNINGSEKTIGKSYHQSTTSNSKISKSPKLEPATSRSLSLYGIINNLDEKKDHPTHPTTVMVTNSDLKDRVETLTSLINAIPIHLPDDMRNEFFIEKLNNFEQAHSFATKYVPNRDNSKQNNIGKRDIVQDSQSKRASIHDGIMKSNETSFVYGRAWDAYCFGKIIENIYDTSKNVTSLSLLCNTKNKENKKENICKFPLPVQEIISSLTDPDWRKRPSIDAILYCSVPVMSLHDQGTTLPLPDCIPEVYEFLTDFHQVDWIGRLKLAEHWMDKLCNLTDEAFYMILPSLVLLFTNDSIKFEALNIFSKLGQRLGQDETKAHLLKPIVSLFESSRPSIPKILFDSAIIEEFIHKFGIPNFLQQLFPLYLESLTIEENVLPYTFGITTDIETQHSYDNQFNLKNTKYLSGKEIMSGPASTISASLDNALPSVAQLANEALVDICTLIGPILSNKYVMKQVYKMFLRESPTLNFLMQSVLAIGNQFGETFIQLQFSQVMGILQQYSYFTMNNKNYIILCNHLSLLGKLTTLMPSSKILTEIVESGLSDILTKLLLLFGEESDANVSKSTSITNKKEVNNTNKKSNLLTQIMKNKLSISVKTMEFILHICNNIGKAEWKKHIAPILIKYFELFEKSVQSNGNMDEATLSRLEQERDQQIIYAYSQFCILFEPETIRQIIPNSNIFETASLVPSGSYSNSTSSSLHAMSPSLSSAEIPSDQVSIISSSSDNTLHKEKSSVSSLLTTSSTSLRLNINEDKKHLPLLTNTNNFTTKEAIITTTATAMTTSEFSVNRTFSLLGSGEITSRKLLDINHNNITNIGERGSPIRTTRKMSIGGLSTSIPSKNNSGNVKKSKLKGINLSWKTKNSSQEDLKNWTRFLSTNSEEMSNSMQFTFNDLKLRTFQGHGSAIRSINTNEYSRLIVSGSKDRTVKLWSLNIHHGIENSLNEPYSECLKTYTGHKKNTILDTYFISRGESWGLGNHIVSCDGQIHIWDPETGITLHQFGNLRIPYLSIKPIFRTRYLVGGLSDTTITFFDTMSSSLLHSWKSGLGFTGIIKTICINPSETLIAVGFSSGIISLLESRTGTLIYSWKASDTDITHLKFYANNRLVSCASTDHIIYIWNTDNGCLINTVKVNSDIIALNMYKDEVITINNNNNITFSPLNENFQTYSSKFKSSIVKSSITCLEILPINQLLILGCLEGDLFLYA</sequence>
<proteinExistence type="predicted"/>
<dbReference type="SMART" id="SM01026">
    <property type="entry name" value="Beach"/>
    <property type="match status" value="1"/>
</dbReference>
<dbReference type="CDD" id="cd06071">
    <property type="entry name" value="Beach"/>
    <property type="match status" value="1"/>
</dbReference>
<dbReference type="Gene3D" id="2.130.10.10">
    <property type="entry name" value="YVTN repeat-like/Quinoprotein amine dehydrogenase"/>
    <property type="match status" value="2"/>
</dbReference>
<feature type="repeat" description="WD" evidence="2">
    <location>
        <begin position="1723"/>
        <end position="1764"/>
    </location>
</feature>
<dbReference type="SUPFAM" id="SSF48371">
    <property type="entry name" value="ARM repeat"/>
    <property type="match status" value="1"/>
</dbReference>
<dbReference type="SUPFAM" id="SSF50978">
    <property type="entry name" value="WD40 repeat-like"/>
    <property type="match status" value="1"/>
</dbReference>
<dbReference type="SMART" id="SM00320">
    <property type="entry name" value="WD40"/>
    <property type="match status" value="5"/>
</dbReference>